<accession>A0A1G2C9I4</accession>
<proteinExistence type="predicted"/>
<comment type="caution">
    <text evidence="2">The sequence shown here is derived from an EMBL/GenBank/DDBJ whole genome shotgun (WGS) entry which is preliminary data.</text>
</comment>
<feature type="region of interest" description="Disordered" evidence="1">
    <location>
        <begin position="118"/>
        <end position="160"/>
    </location>
</feature>
<dbReference type="EMBL" id="MHKX01000021">
    <property type="protein sequence ID" value="OGY97876.1"/>
    <property type="molecule type" value="Genomic_DNA"/>
</dbReference>
<name>A0A1G2C9I4_9BACT</name>
<dbReference type="Proteomes" id="UP000179059">
    <property type="component" value="Unassembled WGS sequence"/>
</dbReference>
<feature type="compositionally biased region" description="Basic residues" evidence="1">
    <location>
        <begin position="124"/>
        <end position="134"/>
    </location>
</feature>
<evidence type="ECO:0000313" key="3">
    <source>
        <dbReference type="Proteomes" id="UP000179059"/>
    </source>
</evidence>
<gene>
    <name evidence="2" type="ORF">A2855_02275</name>
</gene>
<organism evidence="2 3">
    <name type="scientific">Candidatus Liptonbacteria bacterium RIFCSPHIGHO2_01_FULL_57_28</name>
    <dbReference type="NCBI Taxonomy" id="1798647"/>
    <lineage>
        <taxon>Bacteria</taxon>
        <taxon>Candidatus Liptoniibacteriota</taxon>
    </lineage>
</organism>
<protein>
    <submittedName>
        <fullName evidence="2">Uncharacterized protein</fullName>
    </submittedName>
</protein>
<sequence>MIGSKVESRIAREAETFRRAHKVSLHVAIDQVLQVLKVAPEDRRALYFAVERRIKEREKKIKKVNDLVKLTSAIYNDPKQKVGMPDAISVALNRAGVENREERDWLRTRVARRLQIRSVAKAGANKRRGKRSNRTRSEVFSHSRHQSRLPLRKPRSGTGR</sequence>
<evidence type="ECO:0000313" key="2">
    <source>
        <dbReference type="EMBL" id="OGY97876.1"/>
    </source>
</evidence>
<reference evidence="2 3" key="1">
    <citation type="journal article" date="2016" name="Nat. Commun.">
        <title>Thousands of microbial genomes shed light on interconnected biogeochemical processes in an aquifer system.</title>
        <authorList>
            <person name="Anantharaman K."/>
            <person name="Brown C.T."/>
            <person name="Hug L.A."/>
            <person name="Sharon I."/>
            <person name="Castelle C.J."/>
            <person name="Probst A.J."/>
            <person name="Thomas B.C."/>
            <person name="Singh A."/>
            <person name="Wilkins M.J."/>
            <person name="Karaoz U."/>
            <person name="Brodie E.L."/>
            <person name="Williams K.H."/>
            <person name="Hubbard S.S."/>
            <person name="Banfield J.F."/>
        </authorList>
    </citation>
    <scope>NUCLEOTIDE SEQUENCE [LARGE SCALE GENOMIC DNA]</scope>
</reference>
<dbReference type="AlphaFoldDB" id="A0A1G2C9I4"/>
<evidence type="ECO:0000256" key="1">
    <source>
        <dbReference type="SAM" id="MobiDB-lite"/>
    </source>
</evidence>
<feature type="compositionally biased region" description="Basic residues" evidence="1">
    <location>
        <begin position="142"/>
        <end position="160"/>
    </location>
</feature>